<evidence type="ECO:0000313" key="1">
    <source>
        <dbReference type="EMBL" id="KAF2801665.1"/>
    </source>
</evidence>
<dbReference type="EMBL" id="MU003728">
    <property type="protein sequence ID" value="KAF2801665.1"/>
    <property type="molecule type" value="Genomic_DNA"/>
</dbReference>
<dbReference type="GeneID" id="54467240"/>
<sequence length="138" mass="15502">MAPYTRSGIKYCLNNPLATLSKQPVEILELINDNLEDLRDIQNVRLVCRSLEAAAWRAFGYRVTPGPFRLVGCSLERLKSISENNAAAENIRSLTFGTEKLHNEGVDALSDWVDEAATKGGKDRRRPTLNAYKKMFTD</sequence>
<reference evidence="3" key="3">
    <citation type="submission" date="2025-04" db="UniProtKB">
        <authorList>
            <consortium name="RefSeq"/>
        </authorList>
    </citation>
    <scope>IDENTIFICATION</scope>
    <source>
        <strain evidence="3">CBS 304.34</strain>
    </source>
</reference>
<protein>
    <recommendedName>
        <fullName evidence="4">F-box domain-containing protein</fullName>
    </recommendedName>
</protein>
<dbReference type="OrthoDB" id="5279008at2759"/>
<evidence type="ECO:0000313" key="2">
    <source>
        <dbReference type="Proteomes" id="UP000504636"/>
    </source>
</evidence>
<gene>
    <name evidence="1 3" type="ORF">BDZ99DRAFT_528138</name>
</gene>
<dbReference type="Proteomes" id="UP000504636">
    <property type="component" value="Unplaced"/>
</dbReference>
<dbReference type="RefSeq" id="XP_033568629.1">
    <property type="nucleotide sequence ID" value="XM_033726347.1"/>
</dbReference>
<evidence type="ECO:0000313" key="3">
    <source>
        <dbReference type="RefSeq" id="XP_033568629.1"/>
    </source>
</evidence>
<organism evidence="1">
    <name type="scientific">Mytilinidion resinicola</name>
    <dbReference type="NCBI Taxonomy" id="574789"/>
    <lineage>
        <taxon>Eukaryota</taxon>
        <taxon>Fungi</taxon>
        <taxon>Dikarya</taxon>
        <taxon>Ascomycota</taxon>
        <taxon>Pezizomycotina</taxon>
        <taxon>Dothideomycetes</taxon>
        <taxon>Pleosporomycetidae</taxon>
        <taxon>Mytilinidiales</taxon>
        <taxon>Mytilinidiaceae</taxon>
        <taxon>Mytilinidion</taxon>
    </lineage>
</organism>
<name>A0A6A6Y0C1_9PEZI</name>
<accession>A0A6A6Y0C1</accession>
<proteinExistence type="predicted"/>
<reference evidence="3" key="2">
    <citation type="submission" date="2020-04" db="EMBL/GenBank/DDBJ databases">
        <authorList>
            <consortium name="NCBI Genome Project"/>
        </authorList>
    </citation>
    <scope>NUCLEOTIDE SEQUENCE</scope>
    <source>
        <strain evidence="3">CBS 304.34</strain>
    </source>
</reference>
<evidence type="ECO:0008006" key="4">
    <source>
        <dbReference type="Google" id="ProtNLM"/>
    </source>
</evidence>
<reference evidence="1 3" key="1">
    <citation type="journal article" date="2020" name="Stud. Mycol.">
        <title>101 Dothideomycetes genomes: a test case for predicting lifestyles and emergence of pathogens.</title>
        <authorList>
            <person name="Haridas S."/>
            <person name="Albert R."/>
            <person name="Binder M."/>
            <person name="Bloem J."/>
            <person name="Labutti K."/>
            <person name="Salamov A."/>
            <person name="Andreopoulos B."/>
            <person name="Baker S."/>
            <person name="Barry K."/>
            <person name="Bills G."/>
            <person name="Bluhm B."/>
            <person name="Cannon C."/>
            <person name="Castanera R."/>
            <person name="Culley D."/>
            <person name="Daum C."/>
            <person name="Ezra D."/>
            <person name="Gonzalez J."/>
            <person name="Henrissat B."/>
            <person name="Kuo A."/>
            <person name="Liang C."/>
            <person name="Lipzen A."/>
            <person name="Lutzoni F."/>
            <person name="Magnuson J."/>
            <person name="Mondo S."/>
            <person name="Nolan M."/>
            <person name="Ohm R."/>
            <person name="Pangilinan J."/>
            <person name="Park H.-J."/>
            <person name="Ramirez L."/>
            <person name="Alfaro M."/>
            <person name="Sun H."/>
            <person name="Tritt A."/>
            <person name="Yoshinaga Y."/>
            <person name="Zwiers L.-H."/>
            <person name="Turgeon B."/>
            <person name="Goodwin S."/>
            <person name="Spatafora J."/>
            <person name="Crous P."/>
            <person name="Grigoriev I."/>
        </authorList>
    </citation>
    <scope>NUCLEOTIDE SEQUENCE</scope>
    <source>
        <strain evidence="1 3">CBS 304.34</strain>
    </source>
</reference>
<keyword evidence="2" id="KW-1185">Reference proteome</keyword>
<dbReference type="AlphaFoldDB" id="A0A6A6Y0C1"/>